<gene>
    <name evidence="1" type="ORF">GCM10010411_81410</name>
</gene>
<evidence type="ECO:0000313" key="1">
    <source>
        <dbReference type="EMBL" id="GAA2631103.1"/>
    </source>
</evidence>
<evidence type="ECO:0000313" key="2">
    <source>
        <dbReference type="Proteomes" id="UP001501509"/>
    </source>
</evidence>
<name>A0ABN3QNN0_9ACTN</name>
<dbReference type="Proteomes" id="UP001501509">
    <property type="component" value="Unassembled WGS sequence"/>
</dbReference>
<keyword evidence="2" id="KW-1185">Reference proteome</keyword>
<organism evidence="1 2">
    <name type="scientific">Actinomadura fulvescens</name>
    <dbReference type="NCBI Taxonomy" id="46160"/>
    <lineage>
        <taxon>Bacteria</taxon>
        <taxon>Bacillati</taxon>
        <taxon>Actinomycetota</taxon>
        <taxon>Actinomycetes</taxon>
        <taxon>Streptosporangiales</taxon>
        <taxon>Thermomonosporaceae</taxon>
        <taxon>Actinomadura</taxon>
    </lineage>
</organism>
<comment type="caution">
    <text evidence="1">The sequence shown here is derived from an EMBL/GenBank/DDBJ whole genome shotgun (WGS) entry which is preliminary data.</text>
</comment>
<protein>
    <submittedName>
        <fullName evidence="1">Uncharacterized protein</fullName>
    </submittedName>
</protein>
<reference evidence="1 2" key="1">
    <citation type="journal article" date="2019" name="Int. J. Syst. Evol. Microbiol.">
        <title>The Global Catalogue of Microorganisms (GCM) 10K type strain sequencing project: providing services to taxonomists for standard genome sequencing and annotation.</title>
        <authorList>
            <consortium name="The Broad Institute Genomics Platform"/>
            <consortium name="The Broad Institute Genome Sequencing Center for Infectious Disease"/>
            <person name="Wu L."/>
            <person name="Ma J."/>
        </authorList>
    </citation>
    <scope>NUCLEOTIDE SEQUENCE [LARGE SCALE GENOMIC DNA]</scope>
    <source>
        <strain evidence="1 2">JCM 6833</strain>
    </source>
</reference>
<sequence length="101" mass="10511">MGTVDNSAPGHSEGARREDAGPLLGRWVYSIRASVGRPALGSARPALGFADPHSGLRDARLSWTTRAWVCAILADGAGAFPISMSAEGIQGFQRLASMSAD</sequence>
<dbReference type="EMBL" id="BAAATD010000015">
    <property type="protein sequence ID" value="GAA2631103.1"/>
    <property type="molecule type" value="Genomic_DNA"/>
</dbReference>
<accession>A0ABN3QNN0</accession>
<proteinExistence type="predicted"/>